<protein>
    <submittedName>
        <fullName evidence="1">Uncharacterized protein</fullName>
    </submittedName>
</protein>
<dbReference type="AlphaFoldDB" id="A0A8X7RDS0"/>
<dbReference type="EMBL" id="JAAMPC010000010">
    <property type="protein sequence ID" value="KAG2287269.1"/>
    <property type="molecule type" value="Genomic_DNA"/>
</dbReference>
<evidence type="ECO:0000313" key="2">
    <source>
        <dbReference type="Proteomes" id="UP000886595"/>
    </source>
</evidence>
<gene>
    <name evidence="1" type="ORF">Bca52824_046873</name>
</gene>
<keyword evidence="2" id="KW-1185">Reference proteome</keyword>
<name>A0A8X7RDS0_BRACI</name>
<sequence>MEFTFEAVTLNEYNLNSRAPVNVCVLRSWRIHWGEGGFRYITNLESSSQVLFDQDMTEIQNFRSKIPMPAN</sequence>
<evidence type="ECO:0000313" key="1">
    <source>
        <dbReference type="EMBL" id="KAG2287269.1"/>
    </source>
</evidence>
<dbReference type="Proteomes" id="UP000886595">
    <property type="component" value="Unassembled WGS sequence"/>
</dbReference>
<reference evidence="1 2" key="1">
    <citation type="submission" date="2020-02" db="EMBL/GenBank/DDBJ databases">
        <authorList>
            <person name="Ma Q."/>
            <person name="Huang Y."/>
            <person name="Song X."/>
            <person name="Pei D."/>
        </authorList>
    </citation>
    <scope>NUCLEOTIDE SEQUENCE [LARGE SCALE GENOMIC DNA]</scope>
    <source>
        <strain evidence="1">Sxm20200214</strain>
        <tissue evidence="1">Leaf</tissue>
    </source>
</reference>
<proteinExistence type="predicted"/>
<organism evidence="1 2">
    <name type="scientific">Brassica carinata</name>
    <name type="common">Ethiopian mustard</name>
    <name type="synonym">Abyssinian cabbage</name>
    <dbReference type="NCBI Taxonomy" id="52824"/>
    <lineage>
        <taxon>Eukaryota</taxon>
        <taxon>Viridiplantae</taxon>
        <taxon>Streptophyta</taxon>
        <taxon>Embryophyta</taxon>
        <taxon>Tracheophyta</taxon>
        <taxon>Spermatophyta</taxon>
        <taxon>Magnoliopsida</taxon>
        <taxon>eudicotyledons</taxon>
        <taxon>Gunneridae</taxon>
        <taxon>Pentapetalae</taxon>
        <taxon>rosids</taxon>
        <taxon>malvids</taxon>
        <taxon>Brassicales</taxon>
        <taxon>Brassicaceae</taxon>
        <taxon>Brassiceae</taxon>
        <taxon>Brassica</taxon>
    </lineage>
</organism>
<accession>A0A8X7RDS0</accession>
<comment type="caution">
    <text evidence="1">The sequence shown here is derived from an EMBL/GenBank/DDBJ whole genome shotgun (WGS) entry which is preliminary data.</text>
</comment>